<feature type="coiled-coil region" evidence="7">
    <location>
        <begin position="328"/>
        <end position="355"/>
    </location>
</feature>
<evidence type="ECO:0000256" key="2">
    <source>
        <dbReference type="ARBA" id="ARBA00022448"/>
    </source>
</evidence>
<evidence type="ECO:0000256" key="3">
    <source>
        <dbReference type="ARBA" id="ARBA00022452"/>
    </source>
</evidence>
<keyword evidence="5" id="KW-0472">Membrane</keyword>
<dbReference type="NCBIfam" id="TIGR01844">
    <property type="entry name" value="type_I_sec_TolC"/>
    <property type="match status" value="1"/>
</dbReference>
<dbReference type="EMBL" id="MLJW01000023">
    <property type="protein sequence ID" value="OIR10297.1"/>
    <property type="molecule type" value="Genomic_DNA"/>
</dbReference>
<sequence>MKFSKIALSVALAMAVSPMAGAADLLDFYHQAQNQDAVFASARATRQAGQEKLTQGRSQLLPSVNLNANSTYNNVNTQYTGASAALFPFPSGDQRFNNHGYGVTLVQPLFREQNWASYSESELQVMQTEAQYKLAEQSLILRVAQTYFDVLIAQDTVQLSAAQKTAISEQLEQAKRNFEVGTATITDTHEAQARYDLIVAQEIAAQSDLEVKRRTLQQLINAVPQELAPLGKSFQMEQPQPADLNKWVEGAQQHNYQIASAQAAAEMAEKEVDRNRGGHLPTVDLVANYSKNSANGSIYGIGSDTTATTVGVQMNMPLFQGGAIQSKWREAEANRERARQDLENTRRTVELQTRQAYLGVVSGIAQVQALQQALKSSESLLDASKLGHDVGVRTNLDVLNAQQQLFSTRRDLYQAEYNYLVSQLNLKAAVGELSEEDLSKVNQALH</sequence>
<evidence type="ECO:0000256" key="4">
    <source>
        <dbReference type="ARBA" id="ARBA00022692"/>
    </source>
</evidence>
<dbReference type="InterPro" id="IPR003423">
    <property type="entry name" value="OMP_efflux"/>
</dbReference>
<dbReference type="PANTHER" id="PTHR30026">
    <property type="entry name" value="OUTER MEMBRANE PROTEIN TOLC"/>
    <property type="match status" value="1"/>
</dbReference>
<evidence type="ECO:0000313" key="8">
    <source>
        <dbReference type="EMBL" id="OIR10297.1"/>
    </source>
</evidence>
<comment type="subcellular location">
    <subcellularLocation>
        <location evidence="1">Cell outer membrane</location>
    </subcellularLocation>
</comment>
<accession>A0A1J5SP90</accession>
<protein>
    <submittedName>
        <fullName evidence="8">Outer membrane protein TolC</fullName>
    </submittedName>
</protein>
<proteinExistence type="predicted"/>
<keyword evidence="4" id="KW-0812">Transmembrane</keyword>
<dbReference type="GO" id="GO:0009279">
    <property type="term" value="C:cell outer membrane"/>
    <property type="evidence" value="ECO:0007669"/>
    <property type="project" value="UniProtKB-SubCell"/>
</dbReference>
<keyword evidence="6" id="KW-0998">Cell outer membrane</keyword>
<dbReference type="AlphaFoldDB" id="A0A1J5SP90"/>
<evidence type="ECO:0000256" key="6">
    <source>
        <dbReference type="ARBA" id="ARBA00023237"/>
    </source>
</evidence>
<dbReference type="InterPro" id="IPR051906">
    <property type="entry name" value="TolC-like"/>
</dbReference>
<dbReference type="Pfam" id="PF02321">
    <property type="entry name" value="OEP"/>
    <property type="match status" value="2"/>
</dbReference>
<dbReference type="GO" id="GO:0015562">
    <property type="term" value="F:efflux transmembrane transporter activity"/>
    <property type="evidence" value="ECO:0007669"/>
    <property type="project" value="InterPro"/>
</dbReference>
<dbReference type="GO" id="GO:1990281">
    <property type="term" value="C:efflux pump complex"/>
    <property type="evidence" value="ECO:0007669"/>
    <property type="project" value="TreeGrafter"/>
</dbReference>
<dbReference type="SUPFAM" id="SSF56954">
    <property type="entry name" value="Outer membrane efflux proteins (OEP)"/>
    <property type="match status" value="1"/>
</dbReference>
<comment type="caution">
    <text evidence="8">The sequence shown here is derived from an EMBL/GenBank/DDBJ whole genome shotgun (WGS) entry which is preliminary data.</text>
</comment>
<reference evidence="8" key="1">
    <citation type="submission" date="2016-10" db="EMBL/GenBank/DDBJ databases">
        <title>Sequence of Gallionella enrichment culture.</title>
        <authorList>
            <person name="Poehlein A."/>
            <person name="Muehling M."/>
            <person name="Daniel R."/>
        </authorList>
    </citation>
    <scope>NUCLEOTIDE SEQUENCE</scope>
</reference>
<evidence type="ECO:0000256" key="7">
    <source>
        <dbReference type="SAM" id="Coils"/>
    </source>
</evidence>
<organism evidence="8">
    <name type="scientific">mine drainage metagenome</name>
    <dbReference type="NCBI Taxonomy" id="410659"/>
    <lineage>
        <taxon>unclassified sequences</taxon>
        <taxon>metagenomes</taxon>
        <taxon>ecological metagenomes</taxon>
    </lineage>
</organism>
<keyword evidence="2" id="KW-0813">Transport</keyword>
<dbReference type="GO" id="GO:0015288">
    <property type="term" value="F:porin activity"/>
    <property type="evidence" value="ECO:0007669"/>
    <property type="project" value="TreeGrafter"/>
</dbReference>
<dbReference type="PANTHER" id="PTHR30026:SF20">
    <property type="entry name" value="OUTER MEMBRANE PROTEIN TOLC"/>
    <property type="match status" value="1"/>
</dbReference>
<evidence type="ECO:0000256" key="1">
    <source>
        <dbReference type="ARBA" id="ARBA00004442"/>
    </source>
</evidence>
<dbReference type="Gene3D" id="1.20.1600.10">
    <property type="entry name" value="Outer membrane efflux proteins (OEP)"/>
    <property type="match status" value="1"/>
</dbReference>
<keyword evidence="3" id="KW-1134">Transmembrane beta strand</keyword>
<evidence type="ECO:0000256" key="5">
    <source>
        <dbReference type="ARBA" id="ARBA00023136"/>
    </source>
</evidence>
<name>A0A1J5SP90_9ZZZZ</name>
<dbReference type="InterPro" id="IPR010130">
    <property type="entry name" value="T1SS_OMP_TolC"/>
</dbReference>
<keyword evidence="7" id="KW-0175">Coiled coil</keyword>
<gene>
    <name evidence="8" type="primary">tolC_5</name>
    <name evidence="8" type="ORF">GALL_76090</name>
</gene>